<dbReference type="AlphaFoldDB" id="A0A517XQV9"/>
<dbReference type="Gene3D" id="3.40.50.1000">
    <property type="entry name" value="HAD superfamily/HAD-like"/>
    <property type="match status" value="1"/>
</dbReference>
<gene>
    <name evidence="1" type="ORF">ETAA1_18260</name>
</gene>
<evidence type="ECO:0008006" key="3">
    <source>
        <dbReference type="Google" id="ProtNLM"/>
    </source>
</evidence>
<reference evidence="1 2" key="1">
    <citation type="submission" date="2019-02" db="EMBL/GenBank/DDBJ databases">
        <title>Deep-cultivation of Planctomycetes and their phenomic and genomic characterization uncovers novel biology.</title>
        <authorList>
            <person name="Wiegand S."/>
            <person name="Jogler M."/>
            <person name="Boedeker C."/>
            <person name="Pinto D."/>
            <person name="Vollmers J."/>
            <person name="Rivas-Marin E."/>
            <person name="Kohn T."/>
            <person name="Peeters S.H."/>
            <person name="Heuer A."/>
            <person name="Rast P."/>
            <person name="Oberbeckmann S."/>
            <person name="Bunk B."/>
            <person name="Jeske O."/>
            <person name="Meyerdierks A."/>
            <person name="Storesund J.E."/>
            <person name="Kallscheuer N."/>
            <person name="Luecker S."/>
            <person name="Lage O.M."/>
            <person name="Pohl T."/>
            <person name="Merkel B.J."/>
            <person name="Hornburger P."/>
            <person name="Mueller R.-W."/>
            <person name="Bruemmer F."/>
            <person name="Labrenz M."/>
            <person name="Spormann A.M."/>
            <person name="Op den Camp H."/>
            <person name="Overmann J."/>
            <person name="Amann R."/>
            <person name="Jetten M.S.M."/>
            <person name="Mascher T."/>
            <person name="Medema M.H."/>
            <person name="Devos D.P."/>
            <person name="Kaster A.-K."/>
            <person name="Ovreas L."/>
            <person name="Rohde M."/>
            <person name="Galperin M.Y."/>
            <person name="Jogler C."/>
        </authorList>
    </citation>
    <scope>NUCLEOTIDE SEQUENCE [LARGE SCALE GENOMIC DNA]</scope>
    <source>
        <strain evidence="1 2">ETA_A1</strain>
    </source>
</reference>
<dbReference type="Proteomes" id="UP000319576">
    <property type="component" value="Chromosome"/>
</dbReference>
<dbReference type="SUPFAM" id="SSF56784">
    <property type="entry name" value="HAD-like"/>
    <property type="match status" value="1"/>
</dbReference>
<proteinExistence type="predicted"/>
<protein>
    <recommendedName>
        <fullName evidence="3">Haloacid dehalogenase-like hydrolase</fullName>
    </recommendedName>
</protein>
<dbReference type="EMBL" id="CP036273">
    <property type="protein sequence ID" value="QDU19887.1"/>
    <property type="molecule type" value="Genomic_DNA"/>
</dbReference>
<evidence type="ECO:0000313" key="1">
    <source>
        <dbReference type="EMBL" id="QDU19887.1"/>
    </source>
</evidence>
<dbReference type="OrthoDB" id="573782at2"/>
<evidence type="ECO:0000313" key="2">
    <source>
        <dbReference type="Proteomes" id="UP000319576"/>
    </source>
</evidence>
<keyword evidence="2" id="KW-1185">Reference proteome</keyword>
<name>A0A517XQV9_9BACT</name>
<dbReference type="KEGG" id="uli:ETAA1_18260"/>
<sequence>MLVGLDFDNTIVCYDRLFHRLAVEQGLVPVSLPATKGAVRDHIRAIGREPEWTAMQGVGYGPRISDAEPFPGVKEFLRACRAAGVDVAIVSHKTKHPYLGPAYDLHAAAHTFLTTHGFYDTADTGLSPERVNLELTKQAKLDRIGALGCDVFVDDLPEFLGEPSFPAKPRKLLFDPADANADRSDYTRVTSWAAVTSFVLGGEVSRWAA</sequence>
<dbReference type="InterPro" id="IPR036412">
    <property type="entry name" value="HAD-like_sf"/>
</dbReference>
<dbReference type="InterPro" id="IPR023214">
    <property type="entry name" value="HAD_sf"/>
</dbReference>
<organism evidence="1 2">
    <name type="scientific">Urbifossiella limnaea</name>
    <dbReference type="NCBI Taxonomy" id="2528023"/>
    <lineage>
        <taxon>Bacteria</taxon>
        <taxon>Pseudomonadati</taxon>
        <taxon>Planctomycetota</taxon>
        <taxon>Planctomycetia</taxon>
        <taxon>Gemmatales</taxon>
        <taxon>Gemmataceae</taxon>
        <taxon>Urbifossiella</taxon>
    </lineage>
</organism>
<dbReference type="RefSeq" id="WP_145236538.1">
    <property type="nucleotide sequence ID" value="NZ_CP036273.1"/>
</dbReference>
<accession>A0A517XQV9</accession>